<accession>R7V6G7</accession>
<dbReference type="Proteomes" id="UP000014760">
    <property type="component" value="Unassembled WGS sequence"/>
</dbReference>
<proteinExistence type="predicted"/>
<evidence type="ECO:0000313" key="3">
    <source>
        <dbReference type="Proteomes" id="UP000014760"/>
    </source>
</evidence>
<reference evidence="2" key="3">
    <citation type="submission" date="2015-06" db="UniProtKB">
        <authorList>
            <consortium name="EnsemblMetazoa"/>
        </authorList>
    </citation>
    <scope>IDENTIFICATION</scope>
</reference>
<reference evidence="3" key="1">
    <citation type="submission" date="2012-12" db="EMBL/GenBank/DDBJ databases">
        <authorList>
            <person name="Hellsten U."/>
            <person name="Grimwood J."/>
            <person name="Chapman J.A."/>
            <person name="Shapiro H."/>
            <person name="Aerts A."/>
            <person name="Otillar R.P."/>
            <person name="Terry A.Y."/>
            <person name="Boore J.L."/>
            <person name="Simakov O."/>
            <person name="Marletaz F."/>
            <person name="Cho S.-J."/>
            <person name="Edsinger-Gonzales E."/>
            <person name="Havlak P."/>
            <person name="Kuo D.-H."/>
            <person name="Larsson T."/>
            <person name="Lv J."/>
            <person name="Arendt D."/>
            <person name="Savage R."/>
            <person name="Osoegawa K."/>
            <person name="de Jong P."/>
            <person name="Lindberg D.R."/>
            <person name="Seaver E.C."/>
            <person name="Weisblat D.A."/>
            <person name="Putnam N.H."/>
            <person name="Grigoriev I.V."/>
            <person name="Rokhsar D.S."/>
        </authorList>
    </citation>
    <scope>NUCLEOTIDE SEQUENCE</scope>
    <source>
        <strain evidence="3">I ESC-2004</strain>
    </source>
</reference>
<dbReference type="HOGENOM" id="CLU_1940082_0_0_1"/>
<dbReference type="AlphaFoldDB" id="R7V6G7"/>
<dbReference type="EnsemblMetazoa" id="CapteT210913">
    <property type="protein sequence ID" value="CapteP210913"/>
    <property type="gene ID" value="CapteG210913"/>
</dbReference>
<organism evidence="1">
    <name type="scientific">Capitella teleta</name>
    <name type="common">Polychaete worm</name>
    <dbReference type="NCBI Taxonomy" id="283909"/>
    <lineage>
        <taxon>Eukaryota</taxon>
        <taxon>Metazoa</taxon>
        <taxon>Spiralia</taxon>
        <taxon>Lophotrochozoa</taxon>
        <taxon>Annelida</taxon>
        <taxon>Polychaeta</taxon>
        <taxon>Sedentaria</taxon>
        <taxon>Scolecida</taxon>
        <taxon>Capitellidae</taxon>
        <taxon>Capitella</taxon>
    </lineage>
</organism>
<name>R7V6G7_CAPTE</name>
<evidence type="ECO:0000313" key="2">
    <source>
        <dbReference type="EnsemblMetazoa" id="CapteP210913"/>
    </source>
</evidence>
<dbReference type="EMBL" id="AMQN01004843">
    <property type="status" value="NOT_ANNOTATED_CDS"/>
    <property type="molecule type" value="Genomic_DNA"/>
</dbReference>
<evidence type="ECO:0000313" key="1">
    <source>
        <dbReference type="EMBL" id="ELU14458.1"/>
    </source>
</evidence>
<dbReference type="EMBL" id="KB294486">
    <property type="protein sequence ID" value="ELU14458.1"/>
    <property type="molecule type" value="Genomic_DNA"/>
</dbReference>
<keyword evidence="3" id="KW-1185">Reference proteome</keyword>
<reference evidence="1 3" key="2">
    <citation type="journal article" date="2013" name="Nature">
        <title>Insights into bilaterian evolution from three spiralian genomes.</title>
        <authorList>
            <person name="Simakov O."/>
            <person name="Marletaz F."/>
            <person name="Cho S.J."/>
            <person name="Edsinger-Gonzales E."/>
            <person name="Havlak P."/>
            <person name="Hellsten U."/>
            <person name="Kuo D.H."/>
            <person name="Larsson T."/>
            <person name="Lv J."/>
            <person name="Arendt D."/>
            <person name="Savage R."/>
            <person name="Osoegawa K."/>
            <person name="de Jong P."/>
            <person name="Grimwood J."/>
            <person name="Chapman J.A."/>
            <person name="Shapiro H."/>
            <person name="Aerts A."/>
            <person name="Otillar R.P."/>
            <person name="Terry A.Y."/>
            <person name="Boore J.L."/>
            <person name="Grigoriev I.V."/>
            <person name="Lindberg D.R."/>
            <person name="Seaver E.C."/>
            <person name="Weisblat D.A."/>
            <person name="Putnam N.H."/>
            <person name="Rokhsar D.S."/>
        </authorList>
    </citation>
    <scope>NUCLEOTIDE SEQUENCE</scope>
    <source>
        <strain evidence="1 3">I ESC-2004</strain>
    </source>
</reference>
<sequence>MTHQVSDCENYDSYLHFIGCHNPERQPFSPLSHSQESDNGELLYHCTTPKKRRGAYEKGQHQMILDDIIPESEVPDREKAWIDPKSAAAVKVEELVFNNHRLKDLATLSPHFQTYDLEPFHSLLNQFALN</sequence>
<protein>
    <submittedName>
        <fullName evidence="1 2">Uncharacterized protein</fullName>
    </submittedName>
</protein>
<gene>
    <name evidence="1" type="ORF">CAPTEDRAFT_210913</name>
</gene>